<reference evidence="4" key="2">
    <citation type="submission" date="2009-11" db="EMBL/GenBank/DDBJ databases">
        <title>The Genome Sequence of Allomyces macrogynus strain ATCC 38327.</title>
        <authorList>
            <consortium name="The Broad Institute Genome Sequencing Platform"/>
            <person name="Russ C."/>
            <person name="Cuomo C."/>
            <person name="Shea T."/>
            <person name="Young S.K."/>
            <person name="Zeng Q."/>
            <person name="Koehrsen M."/>
            <person name="Haas B."/>
            <person name="Borodovsky M."/>
            <person name="Guigo R."/>
            <person name="Alvarado L."/>
            <person name="Berlin A."/>
            <person name="Borenstein D."/>
            <person name="Chen Z."/>
            <person name="Engels R."/>
            <person name="Freedman E."/>
            <person name="Gellesch M."/>
            <person name="Goldberg J."/>
            <person name="Griggs A."/>
            <person name="Gujja S."/>
            <person name="Heiman D."/>
            <person name="Hepburn T."/>
            <person name="Howarth C."/>
            <person name="Jen D."/>
            <person name="Larson L."/>
            <person name="Lewis B."/>
            <person name="Mehta T."/>
            <person name="Park D."/>
            <person name="Pearson M."/>
            <person name="Roberts A."/>
            <person name="Saif S."/>
            <person name="Shenoy N."/>
            <person name="Sisk P."/>
            <person name="Stolte C."/>
            <person name="Sykes S."/>
            <person name="Walk T."/>
            <person name="White J."/>
            <person name="Yandava C."/>
            <person name="Burger G."/>
            <person name="Gray M.W."/>
            <person name="Holland P.W.H."/>
            <person name="King N."/>
            <person name="Lang F.B.F."/>
            <person name="Roger A.J."/>
            <person name="Ruiz-Trillo I."/>
            <person name="Lander E."/>
            <person name="Nusbaum C."/>
        </authorList>
    </citation>
    <scope>NUCLEOTIDE SEQUENCE [LARGE SCALE GENOMIC DNA]</scope>
    <source>
        <strain evidence="4">ATCC 38327</strain>
    </source>
</reference>
<feature type="region of interest" description="Disordered" evidence="1">
    <location>
        <begin position="292"/>
        <end position="313"/>
    </location>
</feature>
<protein>
    <recommendedName>
        <fullName evidence="2">Ubiquitin-like domain-containing protein</fullName>
    </recommendedName>
</protein>
<dbReference type="SUPFAM" id="SSF54236">
    <property type="entry name" value="Ubiquitin-like"/>
    <property type="match status" value="1"/>
</dbReference>
<dbReference type="Gene3D" id="3.10.20.90">
    <property type="entry name" value="Phosphatidylinositol 3-kinase Catalytic Subunit, Chain A, domain 1"/>
    <property type="match status" value="1"/>
</dbReference>
<dbReference type="AlphaFoldDB" id="A0A0L0SRK6"/>
<dbReference type="CDD" id="cd17039">
    <property type="entry name" value="Ubl_ubiquitin_like"/>
    <property type="match status" value="1"/>
</dbReference>
<reference evidence="3 4" key="1">
    <citation type="submission" date="2009-11" db="EMBL/GenBank/DDBJ databases">
        <title>Annotation of Allomyces macrogynus ATCC 38327.</title>
        <authorList>
            <consortium name="The Broad Institute Genome Sequencing Platform"/>
            <person name="Russ C."/>
            <person name="Cuomo C."/>
            <person name="Burger G."/>
            <person name="Gray M.W."/>
            <person name="Holland P.W.H."/>
            <person name="King N."/>
            <person name="Lang F.B.F."/>
            <person name="Roger A.J."/>
            <person name="Ruiz-Trillo I."/>
            <person name="Young S.K."/>
            <person name="Zeng Q."/>
            <person name="Gargeya S."/>
            <person name="Fitzgerald M."/>
            <person name="Haas B."/>
            <person name="Abouelleil A."/>
            <person name="Alvarado L."/>
            <person name="Arachchi H.M."/>
            <person name="Berlin A."/>
            <person name="Chapman S.B."/>
            <person name="Gearin G."/>
            <person name="Goldberg J."/>
            <person name="Griggs A."/>
            <person name="Gujja S."/>
            <person name="Hansen M."/>
            <person name="Heiman D."/>
            <person name="Howarth C."/>
            <person name="Larimer J."/>
            <person name="Lui A."/>
            <person name="MacDonald P.J.P."/>
            <person name="McCowen C."/>
            <person name="Montmayeur A."/>
            <person name="Murphy C."/>
            <person name="Neiman D."/>
            <person name="Pearson M."/>
            <person name="Priest M."/>
            <person name="Roberts A."/>
            <person name="Saif S."/>
            <person name="Shea T."/>
            <person name="Sisk P."/>
            <person name="Stolte C."/>
            <person name="Sykes S."/>
            <person name="Wortman J."/>
            <person name="Nusbaum C."/>
            <person name="Birren B."/>
        </authorList>
    </citation>
    <scope>NUCLEOTIDE SEQUENCE [LARGE SCALE GENOMIC DNA]</scope>
    <source>
        <strain evidence="3 4">ATCC 38327</strain>
    </source>
</reference>
<evidence type="ECO:0000313" key="3">
    <source>
        <dbReference type="EMBL" id="KNE64979.1"/>
    </source>
</evidence>
<feature type="compositionally biased region" description="Gly residues" evidence="1">
    <location>
        <begin position="458"/>
        <end position="467"/>
    </location>
</feature>
<proteinExistence type="predicted"/>
<evidence type="ECO:0000256" key="1">
    <source>
        <dbReference type="SAM" id="MobiDB-lite"/>
    </source>
</evidence>
<accession>A0A0L0SRK6</accession>
<feature type="domain" description="Ubiquitin-like" evidence="2">
    <location>
        <begin position="318"/>
        <end position="387"/>
    </location>
</feature>
<name>A0A0L0SRK6_ALLM3</name>
<dbReference type="EMBL" id="GG745346">
    <property type="protein sequence ID" value="KNE64979.1"/>
    <property type="molecule type" value="Genomic_DNA"/>
</dbReference>
<dbReference type="PROSITE" id="PS50053">
    <property type="entry name" value="UBIQUITIN_2"/>
    <property type="match status" value="1"/>
</dbReference>
<dbReference type="InterPro" id="IPR029071">
    <property type="entry name" value="Ubiquitin-like_domsf"/>
</dbReference>
<sequence length="477" mass="51296">MMASMFSAAPRHDAATMVLDMALGLDPIAARTGASGFLLREYQRFLALKVLHHDNNALLLSPSPAIDFIWHAHILDTKVYVAMCASLPFFIHHDPAGALDPASRAHRRAATLATYRARFAEEPMANIWAVDPTTEPVAAPAPFPPPGQNRTPDVLPVTTTVLDFLDRHLDLAPLAAGLYRFPPPELPSLTLVPHAVREYRRFIALKVLAGDADDTLLAPSPLVAAVWAAHVLDTRAYAGMCSHLPFFIHHDPTPRDRSVEVALTVDMYQAQFGTDPPLAIWAPHADPPLPLSPVSLPLSPASQPRDRDRPFGPSAAKLRIHVASPGAPALDVVMDPTTTVRDLMWQIYRERAVSPAAQRLTYLGRKLDGLEWTLSECGMESGATVVLRDAPRAPGFIAAPPAEGWPGSATTMTGFAFQRPPAVHASPFMQTSPFVQASLFGVTTAPTTWPPVHWSLPPGGGGGGGGPARLPPSQGFC</sequence>
<gene>
    <name evidence="3" type="ORF">AMAG_10646</name>
</gene>
<dbReference type="VEuPathDB" id="FungiDB:AMAG_10646"/>
<dbReference type="SMART" id="SM00213">
    <property type="entry name" value="UBQ"/>
    <property type="match status" value="1"/>
</dbReference>
<dbReference type="InterPro" id="IPR000626">
    <property type="entry name" value="Ubiquitin-like_dom"/>
</dbReference>
<dbReference type="eggNOG" id="ENOG502SFUD">
    <property type="taxonomic scope" value="Eukaryota"/>
</dbReference>
<organism evidence="3 4">
    <name type="scientific">Allomyces macrogynus (strain ATCC 38327)</name>
    <name type="common">Allomyces javanicus var. macrogynus</name>
    <dbReference type="NCBI Taxonomy" id="578462"/>
    <lineage>
        <taxon>Eukaryota</taxon>
        <taxon>Fungi</taxon>
        <taxon>Fungi incertae sedis</taxon>
        <taxon>Blastocladiomycota</taxon>
        <taxon>Blastocladiomycetes</taxon>
        <taxon>Blastocladiales</taxon>
        <taxon>Blastocladiaceae</taxon>
        <taxon>Allomyces</taxon>
    </lineage>
</organism>
<dbReference type="OrthoDB" id="2116947at2759"/>
<feature type="compositionally biased region" description="Low complexity" evidence="1">
    <location>
        <begin position="292"/>
        <end position="303"/>
    </location>
</feature>
<keyword evidence="4" id="KW-1185">Reference proteome</keyword>
<feature type="region of interest" description="Disordered" evidence="1">
    <location>
        <begin position="457"/>
        <end position="477"/>
    </location>
</feature>
<dbReference type="Pfam" id="PF00240">
    <property type="entry name" value="ubiquitin"/>
    <property type="match status" value="1"/>
</dbReference>
<evidence type="ECO:0000259" key="2">
    <source>
        <dbReference type="PROSITE" id="PS50053"/>
    </source>
</evidence>
<evidence type="ECO:0000313" key="4">
    <source>
        <dbReference type="Proteomes" id="UP000054350"/>
    </source>
</evidence>
<dbReference type="Proteomes" id="UP000054350">
    <property type="component" value="Unassembled WGS sequence"/>
</dbReference>